<reference evidence="4" key="1">
    <citation type="journal article" date="2017" name="Genome Biol.">
        <title>Comparative genomics reveals high biological diversity and specific adaptations in the industrially and medically important fungal genus Aspergillus.</title>
        <authorList>
            <person name="de Vries R.P."/>
            <person name="Riley R."/>
            <person name="Wiebenga A."/>
            <person name="Aguilar-Osorio G."/>
            <person name="Amillis S."/>
            <person name="Uchima C.A."/>
            <person name="Anderluh G."/>
            <person name="Asadollahi M."/>
            <person name="Askin M."/>
            <person name="Barry K."/>
            <person name="Battaglia E."/>
            <person name="Bayram O."/>
            <person name="Benocci T."/>
            <person name="Braus-Stromeyer S.A."/>
            <person name="Caldana C."/>
            <person name="Canovas D."/>
            <person name="Cerqueira G.C."/>
            <person name="Chen F."/>
            <person name="Chen W."/>
            <person name="Choi C."/>
            <person name="Clum A."/>
            <person name="Dos Santos R.A."/>
            <person name="Damasio A.R."/>
            <person name="Diallinas G."/>
            <person name="Emri T."/>
            <person name="Fekete E."/>
            <person name="Flipphi M."/>
            <person name="Freyberg S."/>
            <person name="Gallo A."/>
            <person name="Gournas C."/>
            <person name="Habgood R."/>
            <person name="Hainaut M."/>
            <person name="Harispe M.L."/>
            <person name="Henrissat B."/>
            <person name="Hilden K.S."/>
            <person name="Hope R."/>
            <person name="Hossain A."/>
            <person name="Karabika E."/>
            <person name="Karaffa L."/>
            <person name="Karanyi Z."/>
            <person name="Krasevec N."/>
            <person name="Kuo A."/>
            <person name="Kusch H."/>
            <person name="LaButti K."/>
            <person name="Lagendijk E.L."/>
            <person name="Lapidus A."/>
            <person name="Levasseur A."/>
            <person name="Lindquist E."/>
            <person name="Lipzen A."/>
            <person name="Logrieco A.F."/>
            <person name="MacCabe A."/>
            <person name="Maekelae M.R."/>
            <person name="Malavazi I."/>
            <person name="Melin P."/>
            <person name="Meyer V."/>
            <person name="Mielnichuk N."/>
            <person name="Miskei M."/>
            <person name="Molnar A.P."/>
            <person name="Mule G."/>
            <person name="Ngan C.Y."/>
            <person name="Orejas M."/>
            <person name="Orosz E."/>
            <person name="Ouedraogo J.P."/>
            <person name="Overkamp K.M."/>
            <person name="Park H.-S."/>
            <person name="Perrone G."/>
            <person name="Piumi F."/>
            <person name="Punt P.J."/>
            <person name="Ram A.F."/>
            <person name="Ramon A."/>
            <person name="Rauscher S."/>
            <person name="Record E."/>
            <person name="Riano-Pachon D.M."/>
            <person name="Robert V."/>
            <person name="Roehrig J."/>
            <person name="Ruller R."/>
            <person name="Salamov A."/>
            <person name="Salih N.S."/>
            <person name="Samson R.A."/>
            <person name="Sandor E."/>
            <person name="Sanguinetti M."/>
            <person name="Schuetze T."/>
            <person name="Sepcic K."/>
            <person name="Shelest E."/>
            <person name="Sherlock G."/>
            <person name="Sophianopoulou V."/>
            <person name="Squina F.M."/>
            <person name="Sun H."/>
            <person name="Susca A."/>
            <person name="Todd R.B."/>
            <person name="Tsang A."/>
            <person name="Unkles S.E."/>
            <person name="van de Wiele N."/>
            <person name="van Rossen-Uffink D."/>
            <person name="Oliveira J.V."/>
            <person name="Vesth T.C."/>
            <person name="Visser J."/>
            <person name="Yu J.-H."/>
            <person name="Zhou M."/>
            <person name="Andersen M.R."/>
            <person name="Archer D.B."/>
            <person name="Baker S.E."/>
            <person name="Benoit I."/>
            <person name="Brakhage A.A."/>
            <person name="Braus G.H."/>
            <person name="Fischer R."/>
            <person name="Frisvad J.C."/>
            <person name="Goldman G.H."/>
            <person name="Houbraken J."/>
            <person name="Oakley B."/>
            <person name="Pocsi I."/>
            <person name="Scazzocchio C."/>
            <person name="Seiboth B."/>
            <person name="vanKuyk P.A."/>
            <person name="Wortman J."/>
            <person name="Dyer P.S."/>
            <person name="Grigoriev I.V."/>
        </authorList>
    </citation>
    <scope>NUCLEOTIDE SEQUENCE [LARGE SCALE GENOMIC DNA]</scope>
    <source>
        <strain evidence="4">CBS 593.65</strain>
    </source>
</reference>
<dbReference type="Gene3D" id="1.20.5.170">
    <property type="match status" value="1"/>
</dbReference>
<sequence length="239" mass="25326">MSAKHHSPEQSESLKQDPTERRRLQNRLSQRNHRRKIRDRIAKLQERVIASELRAAATLHGWHSAPCIPYEVKPSPSSTSSSLSLSPSSPPAELQPASYNVGLNTMPQFPLFSTSGDYDETGTAVSSLSGSGTSSPTAPVTPDVVAGSVLGLAQGYGLDTVQMCEQWGFQGSVYLATETSLPQILQTLGPSSNAIILLPTPGYSVGGGTLGYTSQGQADISGCQCQSLGWMGCPLHPMG</sequence>
<keyword evidence="4" id="KW-1185">Reference proteome</keyword>
<protein>
    <recommendedName>
        <fullName evidence="2">BZIP domain-containing protein</fullName>
    </recommendedName>
</protein>
<evidence type="ECO:0000313" key="4">
    <source>
        <dbReference type="Proteomes" id="UP000184356"/>
    </source>
</evidence>
<dbReference type="Proteomes" id="UP000184356">
    <property type="component" value="Unassembled WGS sequence"/>
</dbReference>
<feature type="domain" description="BZIP" evidence="2">
    <location>
        <begin position="21"/>
        <end position="36"/>
    </location>
</feature>
<dbReference type="PROSITE" id="PS00036">
    <property type="entry name" value="BZIP_BASIC"/>
    <property type="match status" value="1"/>
</dbReference>
<dbReference type="RefSeq" id="XP_040697469.1">
    <property type="nucleotide sequence ID" value="XM_040851127.1"/>
</dbReference>
<dbReference type="InterPro" id="IPR004827">
    <property type="entry name" value="bZIP"/>
</dbReference>
<dbReference type="InterPro" id="IPR052635">
    <property type="entry name" value="Sec_Metab_Biosynth_Reg"/>
</dbReference>
<feature type="region of interest" description="Disordered" evidence="1">
    <location>
        <begin position="1"/>
        <end position="38"/>
    </location>
</feature>
<gene>
    <name evidence="3" type="ORF">ASPSYDRAFT_82028</name>
</gene>
<dbReference type="OrthoDB" id="4496773at2759"/>
<dbReference type="SUPFAM" id="SSF57959">
    <property type="entry name" value="Leucine zipper domain"/>
    <property type="match status" value="1"/>
</dbReference>
<evidence type="ECO:0000313" key="3">
    <source>
        <dbReference type="EMBL" id="OJJ53663.1"/>
    </source>
</evidence>
<proteinExistence type="predicted"/>
<feature type="compositionally biased region" description="Basic and acidic residues" evidence="1">
    <location>
        <begin position="1"/>
        <end position="23"/>
    </location>
</feature>
<dbReference type="AlphaFoldDB" id="A0A1L9T2X5"/>
<evidence type="ECO:0000256" key="1">
    <source>
        <dbReference type="SAM" id="MobiDB-lite"/>
    </source>
</evidence>
<feature type="region of interest" description="Disordered" evidence="1">
    <location>
        <begin position="73"/>
        <end position="95"/>
    </location>
</feature>
<name>A0A1L9T2X5_9EURO</name>
<evidence type="ECO:0000259" key="2">
    <source>
        <dbReference type="PROSITE" id="PS00036"/>
    </source>
</evidence>
<dbReference type="PANTHER" id="PTHR39607">
    <property type="entry name" value="XANTHOCILLIN BIOSYNTHESIS CLUSTER TRANSCRIPTION FACTOR XANC-RELATED"/>
    <property type="match status" value="1"/>
</dbReference>
<dbReference type="VEuPathDB" id="FungiDB:ASPSYDRAFT_82028"/>
<organism evidence="3 4">
    <name type="scientific">Aspergillus sydowii CBS 593.65</name>
    <dbReference type="NCBI Taxonomy" id="1036612"/>
    <lineage>
        <taxon>Eukaryota</taxon>
        <taxon>Fungi</taxon>
        <taxon>Dikarya</taxon>
        <taxon>Ascomycota</taxon>
        <taxon>Pezizomycotina</taxon>
        <taxon>Eurotiomycetes</taxon>
        <taxon>Eurotiomycetidae</taxon>
        <taxon>Eurotiales</taxon>
        <taxon>Aspergillaceae</taxon>
        <taxon>Aspergillus</taxon>
        <taxon>Aspergillus subgen. Nidulantes</taxon>
    </lineage>
</organism>
<dbReference type="EMBL" id="KV878596">
    <property type="protein sequence ID" value="OJJ53663.1"/>
    <property type="molecule type" value="Genomic_DNA"/>
</dbReference>
<feature type="compositionally biased region" description="Low complexity" evidence="1">
    <location>
        <begin position="74"/>
        <end position="87"/>
    </location>
</feature>
<accession>A0A1L9T2X5</accession>
<dbReference type="GeneID" id="63767200"/>
<dbReference type="GO" id="GO:0003700">
    <property type="term" value="F:DNA-binding transcription factor activity"/>
    <property type="evidence" value="ECO:0007669"/>
    <property type="project" value="InterPro"/>
</dbReference>
<dbReference type="PANTHER" id="PTHR39607:SF3">
    <property type="entry name" value="BZIP DOMAIN-CONTAINING PROTEIN"/>
    <property type="match status" value="1"/>
</dbReference>
<dbReference type="CDD" id="cd14688">
    <property type="entry name" value="bZIP_YAP"/>
    <property type="match status" value="1"/>
</dbReference>
<dbReference type="InterPro" id="IPR046347">
    <property type="entry name" value="bZIP_sf"/>
</dbReference>